<reference evidence="1" key="1">
    <citation type="submission" date="2021-02" db="EMBL/GenBank/DDBJ databases">
        <authorList>
            <person name="Palmer J.M."/>
        </authorList>
    </citation>
    <scope>NUCLEOTIDE SEQUENCE</scope>
    <source>
        <strain evidence="1">SCRP734</strain>
    </source>
</reference>
<proteinExistence type="predicted"/>
<dbReference type="PANTHER" id="PTHR46586">
    <property type="entry name" value="ANKYRIN REPEAT-CONTAINING PROTEIN"/>
    <property type="match status" value="1"/>
</dbReference>
<gene>
    <name evidence="1" type="ORF">PHYPSEUDO_006586</name>
</gene>
<organism evidence="1 2">
    <name type="scientific">Phytophthora pseudosyringae</name>
    <dbReference type="NCBI Taxonomy" id="221518"/>
    <lineage>
        <taxon>Eukaryota</taxon>
        <taxon>Sar</taxon>
        <taxon>Stramenopiles</taxon>
        <taxon>Oomycota</taxon>
        <taxon>Peronosporomycetes</taxon>
        <taxon>Peronosporales</taxon>
        <taxon>Peronosporaceae</taxon>
        <taxon>Phytophthora</taxon>
    </lineage>
</organism>
<keyword evidence="2" id="KW-1185">Reference proteome</keyword>
<dbReference type="EMBL" id="JAGDFM010000268">
    <property type="protein sequence ID" value="KAG7380948.1"/>
    <property type="molecule type" value="Genomic_DNA"/>
</dbReference>
<protein>
    <recommendedName>
        <fullName evidence="3">Ankyrin repeat-containing domain</fullName>
    </recommendedName>
</protein>
<accession>A0A8T1VL62</accession>
<dbReference type="InterPro" id="IPR052050">
    <property type="entry name" value="SecEffector_AnkRepeat"/>
</dbReference>
<dbReference type="Proteomes" id="UP000694044">
    <property type="component" value="Unassembled WGS sequence"/>
</dbReference>
<dbReference type="PANTHER" id="PTHR46586:SF3">
    <property type="entry name" value="ANKYRIN REPEAT-CONTAINING PROTEIN"/>
    <property type="match status" value="1"/>
</dbReference>
<evidence type="ECO:0000313" key="2">
    <source>
        <dbReference type="Proteomes" id="UP000694044"/>
    </source>
</evidence>
<dbReference type="AlphaFoldDB" id="A0A8T1VL62"/>
<evidence type="ECO:0008006" key="3">
    <source>
        <dbReference type="Google" id="ProtNLM"/>
    </source>
</evidence>
<evidence type="ECO:0000313" key="1">
    <source>
        <dbReference type="EMBL" id="KAG7380948.1"/>
    </source>
</evidence>
<dbReference type="OrthoDB" id="543798at2759"/>
<name>A0A8T1VL62_9STRA</name>
<comment type="caution">
    <text evidence="1">The sequence shown here is derived from an EMBL/GenBank/DDBJ whole genome shotgun (WGS) entry which is preliminary data.</text>
</comment>
<sequence length="336" mass="37712">MDLDNRDSSLLTSVRVVCRSDAQVYALDHVLQQLDALLFPSRRLTLSKSVRHCSARLFTRVLASLGNDKARSKFEKLQQIRLAMRAAARLGQLWMVRQLHERHPAALNGATALAAGESGERVLIQWVYGTKRHLLGVNFYAAVYKAFEASASRGHLQTVQWLVQSFPTVMFDVSIPAKEGHLEVAKWVLARGRYRCSVNVADDVAGRGDLAMMQFVVEHALVDGQSSAPDLAAEFGHFALWLYENCGERCSPAAMSGAAKNCHLDVTKWLYEFCGLQFPPYAMMNAFATGDFEMLEFLQSARQWDRHFVAAARTVAAKNHQTEVMQWLAENYSEVR</sequence>